<protein>
    <submittedName>
        <fullName evidence="1">Uncharacterized protein</fullName>
    </submittedName>
</protein>
<accession>A0A1X0YDC8</accession>
<gene>
    <name evidence="1" type="ORF">B5V00_02730</name>
</gene>
<dbReference type="EMBL" id="NAAD01000002">
    <property type="protein sequence ID" value="ORJ62984.1"/>
    <property type="molecule type" value="Genomic_DNA"/>
</dbReference>
<name>A0A1X0YDC8_9BACT</name>
<organism evidence="1 2">
    <name type="scientific">Geothermobacter hydrogeniphilus</name>
    <dbReference type="NCBI Taxonomy" id="1969733"/>
    <lineage>
        <taxon>Bacteria</taxon>
        <taxon>Pseudomonadati</taxon>
        <taxon>Thermodesulfobacteriota</taxon>
        <taxon>Desulfuromonadia</taxon>
        <taxon>Desulfuromonadales</taxon>
        <taxon>Geothermobacteraceae</taxon>
        <taxon>Geothermobacter</taxon>
    </lineage>
</organism>
<evidence type="ECO:0000313" key="2">
    <source>
        <dbReference type="Proteomes" id="UP000193136"/>
    </source>
</evidence>
<sequence>MLIRLKFIGPIKIRKVGWLGREDFSVGQSGSHLEKKQHKRYEMVEKYPNARRLTAEGVRRSGSYVAATEDVSNAADVRISAAPHHYR</sequence>
<evidence type="ECO:0000313" key="1">
    <source>
        <dbReference type="EMBL" id="ORJ62984.1"/>
    </source>
</evidence>
<comment type="caution">
    <text evidence="1">The sequence shown here is derived from an EMBL/GenBank/DDBJ whole genome shotgun (WGS) entry which is preliminary data.</text>
</comment>
<proteinExistence type="predicted"/>
<reference evidence="1 2" key="1">
    <citation type="submission" date="2017-03" db="EMBL/GenBank/DDBJ databases">
        <title>Genome sequence of Geothermobacter sp. EPR-M, Deep-Sea Iron Reducer.</title>
        <authorList>
            <person name="Tully B."/>
            <person name="Savalia P."/>
            <person name="Abuyen K."/>
            <person name="Baughan C."/>
            <person name="Romero E."/>
            <person name="Ronkowski C."/>
            <person name="Torres B."/>
            <person name="Tremblay J."/>
            <person name="Trujillo A."/>
            <person name="Tyler M."/>
            <person name="Perez-Rodriguez I."/>
            <person name="Amend J."/>
        </authorList>
    </citation>
    <scope>NUCLEOTIDE SEQUENCE [LARGE SCALE GENOMIC DNA]</scope>
    <source>
        <strain evidence="1 2">EPR-M</strain>
    </source>
</reference>
<dbReference type="Proteomes" id="UP000193136">
    <property type="component" value="Unassembled WGS sequence"/>
</dbReference>
<keyword evidence="2" id="KW-1185">Reference proteome</keyword>
<dbReference type="AlphaFoldDB" id="A0A1X0YDC8"/>